<name>A0A8J2T6S3_ZYGB2</name>
<gene>
    <name evidence="2" type="ORF">BN860_09604g</name>
</gene>
<dbReference type="InterPro" id="IPR038886">
    <property type="entry name" value="E3_SLX5/Rfp1"/>
</dbReference>
<dbReference type="OrthoDB" id="4090114at2759"/>
<sequence length="607" mass="69679">MLLGDQEISNHQDAVTQSGRDEEPIVIESDQEEDQRIVREARPVRLVPDRRLNRSRDGLNRFLNSQGTNVAAMRSGTSSTDGGSDDEVAIVREVSMSEDLDRPIGSDAEYVDLEREFGSEGDSVIINHNNINNTPDDDGVVIIQERNTAPRVTLNLPGGETLEIDASPTDRPYRRSFEWQEDRARPQMLRRSARRASRLLFHHSDDEERDASEISNHLPPNVVRLRRQEQHRLRQAEIARRRDQRQWNNIDGNPVLQRLRERIDSFPPGVRSAFDHAQSLHEFRSILQSVAPLTLQECDNELVPLFTEYRSRMVQNWAVNRVQLNQEEARRLHEENFERQRRLRQNRRHFRIHMGVGGGFGESLANYILMNANGNVGAADAAWFYNGFYEGMNEEESTQNIVNMIQEREEREHDCRTKKFMEKTHAQQQSFVQRALELPDGYSANFDTEPKVKLDIVRDGKQETVIVQDDSVSDSWLEVPVCTLCGVELGVGIPDDFEGIAKLDRGVSFECLVYKYQFHCPYQTLARPSQLDRDLSRRTFVAPCGHTYCGRCFARIDNARGKCRMAKKKLAQLRGSAHPDNYGPKICPAEGCKSAIRTRGKMREAFF</sequence>
<evidence type="ECO:0000313" key="3">
    <source>
        <dbReference type="Proteomes" id="UP000019375"/>
    </source>
</evidence>
<evidence type="ECO:0000313" key="2">
    <source>
        <dbReference type="EMBL" id="CDF89120.1"/>
    </source>
</evidence>
<protein>
    <submittedName>
        <fullName evidence="2">ZYBA0S03-09604g1_1</fullName>
    </submittedName>
</protein>
<dbReference type="Proteomes" id="UP000019375">
    <property type="component" value="Unassembled WGS sequence"/>
</dbReference>
<dbReference type="GO" id="GO:0033768">
    <property type="term" value="C:SUMO-targeted ubiquitin ligase complex"/>
    <property type="evidence" value="ECO:0007669"/>
    <property type="project" value="TreeGrafter"/>
</dbReference>
<dbReference type="EMBL" id="HG316456">
    <property type="protein sequence ID" value="CDF89120.1"/>
    <property type="molecule type" value="Genomic_DNA"/>
</dbReference>
<proteinExistence type="predicted"/>
<organism evidence="2 3">
    <name type="scientific">Zygosaccharomyces bailii (strain CLIB 213 / ATCC 58445 / CBS 680 / BCRC 21525 / NBRC 1098 / NCYC 1416 / NRRL Y-2227)</name>
    <dbReference type="NCBI Taxonomy" id="1333698"/>
    <lineage>
        <taxon>Eukaryota</taxon>
        <taxon>Fungi</taxon>
        <taxon>Dikarya</taxon>
        <taxon>Ascomycota</taxon>
        <taxon>Saccharomycotina</taxon>
        <taxon>Saccharomycetes</taxon>
        <taxon>Saccharomycetales</taxon>
        <taxon>Saccharomycetaceae</taxon>
        <taxon>Zygosaccharomyces</taxon>
    </lineage>
</organism>
<evidence type="ECO:0000256" key="1">
    <source>
        <dbReference type="SAM" id="MobiDB-lite"/>
    </source>
</evidence>
<feature type="compositionally biased region" description="Polar residues" evidence="1">
    <location>
        <begin position="7"/>
        <end position="18"/>
    </location>
</feature>
<dbReference type="AlphaFoldDB" id="A0A8J2T6S3"/>
<keyword evidence="3" id="KW-1185">Reference proteome</keyword>
<reference evidence="3" key="1">
    <citation type="journal article" date="2013" name="Genome Announc.">
        <title>Genome sequence of the food spoilage yeast Zygosaccharomyces bailii CLIB 213(T).</title>
        <authorList>
            <person name="Galeote V."/>
            <person name="Bigey F."/>
            <person name="Devillers H."/>
            <person name="Neuveglise C."/>
            <person name="Dequin S."/>
        </authorList>
    </citation>
    <scope>NUCLEOTIDE SEQUENCE [LARGE SCALE GENOMIC DNA]</scope>
    <source>
        <strain evidence="3">CLIB 213 / ATCC 58445 / CBS 680 / CCRC 21525 / NBRC 1098 / NCYC 1416 / NRRL Y-2227</strain>
    </source>
</reference>
<dbReference type="PANTHER" id="PTHR28042">
    <property type="entry name" value="E3 UBIQUITIN-PROTEIN LIGASE COMPLEX SLX5-SLX8 SUBUNIT SLX5"/>
    <property type="match status" value="1"/>
</dbReference>
<accession>A0A8J2T6S3</accession>
<feature type="region of interest" description="Disordered" evidence="1">
    <location>
        <begin position="1"/>
        <end position="33"/>
    </location>
</feature>
<dbReference type="PANTHER" id="PTHR28042:SF1">
    <property type="entry name" value="E3 UBIQUITIN-PROTEIN LIGASE COMPLEX SLX5-SLX8 SUBUNIT SLX5"/>
    <property type="match status" value="1"/>
</dbReference>
<dbReference type="GO" id="GO:0004842">
    <property type="term" value="F:ubiquitin-protein transferase activity"/>
    <property type="evidence" value="ECO:0007669"/>
    <property type="project" value="TreeGrafter"/>
</dbReference>